<keyword evidence="3" id="KW-0560">Oxidoreductase</keyword>
<keyword evidence="1" id="KW-0285">Flavoprotein</keyword>
<dbReference type="GO" id="GO:0051213">
    <property type="term" value="F:dioxygenase activity"/>
    <property type="evidence" value="ECO:0007669"/>
    <property type="project" value="UniProtKB-KW"/>
</dbReference>
<evidence type="ECO:0000256" key="1">
    <source>
        <dbReference type="ARBA" id="ARBA00022630"/>
    </source>
</evidence>
<reference evidence="4" key="1">
    <citation type="submission" date="2020-05" db="EMBL/GenBank/DDBJ databases">
        <title>Mycena genomes resolve the evolution of fungal bioluminescence.</title>
        <authorList>
            <person name="Tsai I.J."/>
        </authorList>
    </citation>
    <scope>NUCLEOTIDE SEQUENCE</scope>
    <source>
        <strain evidence="4">CCC161011</strain>
    </source>
</reference>
<dbReference type="EMBL" id="JACAZI010000011">
    <property type="protein sequence ID" value="KAF7348973.1"/>
    <property type="molecule type" value="Genomic_DNA"/>
</dbReference>
<dbReference type="Gene3D" id="3.20.20.70">
    <property type="entry name" value="Aldolase class I"/>
    <property type="match status" value="1"/>
</dbReference>
<proteinExistence type="predicted"/>
<organism evidence="4 5">
    <name type="scientific">Mycena venus</name>
    <dbReference type="NCBI Taxonomy" id="2733690"/>
    <lineage>
        <taxon>Eukaryota</taxon>
        <taxon>Fungi</taxon>
        <taxon>Dikarya</taxon>
        <taxon>Basidiomycota</taxon>
        <taxon>Agaricomycotina</taxon>
        <taxon>Agaricomycetes</taxon>
        <taxon>Agaricomycetidae</taxon>
        <taxon>Agaricales</taxon>
        <taxon>Marasmiineae</taxon>
        <taxon>Mycenaceae</taxon>
        <taxon>Mycena</taxon>
    </lineage>
</organism>
<dbReference type="GO" id="GO:0018580">
    <property type="term" value="F:nitronate monooxygenase activity"/>
    <property type="evidence" value="ECO:0007669"/>
    <property type="project" value="InterPro"/>
</dbReference>
<evidence type="ECO:0000313" key="5">
    <source>
        <dbReference type="Proteomes" id="UP000620124"/>
    </source>
</evidence>
<keyword evidence="4" id="KW-0223">Dioxygenase</keyword>
<dbReference type="InterPro" id="IPR004136">
    <property type="entry name" value="NMO"/>
</dbReference>
<keyword evidence="2" id="KW-0288">FMN</keyword>
<dbReference type="OrthoDB" id="2349068at2759"/>
<name>A0A8H7CVK6_9AGAR</name>
<protein>
    <submittedName>
        <fullName evidence="4">2-nitropropane dioxygenase</fullName>
    </submittedName>
</protein>
<keyword evidence="5" id="KW-1185">Reference proteome</keyword>
<dbReference type="PANTHER" id="PTHR32332">
    <property type="entry name" value="2-NITROPROPANE DIOXYGENASE"/>
    <property type="match status" value="1"/>
</dbReference>
<sequence>MSSTAMHQTEKATASPIRAIHTPLTKLLDVKVPVLLAPMSTGGGGALAAQVTKYGGFAFIPAGDDTVENLKKEVQAFEDIVKPSPATQVPVGIGFLVWYLDAKHKELLIAALDLKVKAVLLAFGDHMDRWINFVRDYDQANGHSTIIFVVVHSGEQAAAAAELGADVVVAQGIEAGGHGASYAPPLMVQLSVVQKAIPDNGPLIVAAGGIMTGSHIAALLTAGAHGCILGTRFLVAQESYYTPSQRNAMVAAKINTATKRTLAFDYMVGSLGWPEGIDGRALKNLTTQEFDAGEPVEEIRAKYEVAEREGDASRIATWAGLGVVLLTRTNEPVKDIMHELTEECFTRLKAVCMLLDN</sequence>
<dbReference type="Pfam" id="PF03060">
    <property type="entry name" value="NMO"/>
    <property type="match status" value="1"/>
</dbReference>
<dbReference type="AlphaFoldDB" id="A0A8H7CVK6"/>
<dbReference type="PANTHER" id="PTHR32332:SF31">
    <property type="entry name" value="2-NITROPROPANE DIOXYGENASE FAMILY, PUTATIVE (AFU_ORTHOLOGUE AFUA_2G09850)-RELATED"/>
    <property type="match status" value="1"/>
</dbReference>
<dbReference type="SUPFAM" id="SSF51412">
    <property type="entry name" value="Inosine monophosphate dehydrogenase (IMPDH)"/>
    <property type="match status" value="1"/>
</dbReference>
<dbReference type="Proteomes" id="UP000620124">
    <property type="component" value="Unassembled WGS sequence"/>
</dbReference>
<evidence type="ECO:0000256" key="2">
    <source>
        <dbReference type="ARBA" id="ARBA00022643"/>
    </source>
</evidence>
<evidence type="ECO:0000313" key="4">
    <source>
        <dbReference type="EMBL" id="KAF7348973.1"/>
    </source>
</evidence>
<dbReference type="InterPro" id="IPR013785">
    <property type="entry name" value="Aldolase_TIM"/>
</dbReference>
<evidence type="ECO:0000256" key="3">
    <source>
        <dbReference type="ARBA" id="ARBA00023002"/>
    </source>
</evidence>
<accession>A0A8H7CVK6</accession>
<dbReference type="CDD" id="cd04730">
    <property type="entry name" value="NPD_like"/>
    <property type="match status" value="1"/>
</dbReference>
<gene>
    <name evidence="4" type="ORF">MVEN_01418200</name>
</gene>
<comment type="caution">
    <text evidence="4">The sequence shown here is derived from an EMBL/GenBank/DDBJ whole genome shotgun (WGS) entry which is preliminary data.</text>
</comment>